<dbReference type="EMBL" id="LAZR01014347">
    <property type="protein sequence ID" value="KKM17889.1"/>
    <property type="molecule type" value="Genomic_DNA"/>
</dbReference>
<accession>A0A0F9IDT9</accession>
<reference evidence="1" key="1">
    <citation type="journal article" date="2015" name="Nature">
        <title>Complex archaea that bridge the gap between prokaryotes and eukaryotes.</title>
        <authorList>
            <person name="Spang A."/>
            <person name="Saw J.H."/>
            <person name="Jorgensen S.L."/>
            <person name="Zaremba-Niedzwiedzka K."/>
            <person name="Martijn J."/>
            <person name="Lind A.E."/>
            <person name="van Eijk R."/>
            <person name="Schleper C."/>
            <person name="Guy L."/>
            <person name="Ettema T.J."/>
        </authorList>
    </citation>
    <scope>NUCLEOTIDE SEQUENCE</scope>
</reference>
<dbReference type="AlphaFoldDB" id="A0A0F9IDT9"/>
<comment type="caution">
    <text evidence="1">The sequence shown here is derived from an EMBL/GenBank/DDBJ whole genome shotgun (WGS) entry which is preliminary data.</text>
</comment>
<gene>
    <name evidence="1" type="ORF">LCGC14_1671210</name>
</gene>
<protein>
    <submittedName>
        <fullName evidence="1">Uncharacterized protein</fullName>
    </submittedName>
</protein>
<name>A0A0F9IDT9_9ZZZZ</name>
<evidence type="ECO:0000313" key="1">
    <source>
        <dbReference type="EMBL" id="KKM17889.1"/>
    </source>
</evidence>
<proteinExistence type="predicted"/>
<organism evidence="1">
    <name type="scientific">marine sediment metagenome</name>
    <dbReference type="NCBI Taxonomy" id="412755"/>
    <lineage>
        <taxon>unclassified sequences</taxon>
        <taxon>metagenomes</taxon>
        <taxon>ecological metagenomes</taxon>
    </lineage>
</organism>
<sequence>MGGGTTGSVVYPRYISDVHAWMIGGFEVTQEGSWNNQPWQKPNRLLFGDLTSTLWATNPYQAFTWTDPATDLTASGAQFNLFYNGVTSYDRANYADYIADAILAIGNSTTVPIAELAVALSTSPLVAPETSYQTYIGSGRTTAVDNLTRMFGAVQADVRALMIDVPSTALAAVSLTAATTMWDSLVDTVSTKLQTCGIPKNANLLTVLTKAAQDAEQNLRTAITLTKKFIDDDILSDVSNQFESRREITFSSQHRQFAGQMADLNAINSTGFLFGTALLKAEQMREVGEFDANLSLAQFQQGLASYLQIHGQALTAGLGIEQQNAQAHNRLLEASIQLLSQLTLREEITPANLIGLYGQFFAAELGMFESSLKDSTNVPATLFGVTSGDQLARDTGLTQFTLDADKTNKVAKEQRFQLGMRQIQGLLTNRSEFERMAAEVLTDQNRLKIVATREYDAIVNDT</sequence>
<feature type="non-terminal residue" evidence="1">
    <location>
        <position position="462"/>
    </location>
</feature>